<dbReference type="eggNOG" id="COG1020">
    <property type="taxonomic scope" value="Bacteria"/>
</dbReference>
<dbReference type="GO" id="GO:0031177">
    <property type="term" value="F:phosphopantetheine binding"/>
    <property type="evidence" value="ECO:0007669"/>
    <property type="project" value="TreeGrafter"/>
</dbReference>
<dbReference type="Gene3D" id="3.40.50.12780">
    <property type="entry name" value="N-terminal domain of ligase-like"/>
    <property type="match status" value="1"/>
</dbReference>
<protein>
    <submittedName>
        <fullName evidence="2">NRPS</fullName>
    </submittedName>
</protein>
<sequence>MAHHPEREVWRSAARGPWLPPAPPVLDLITPHLDHAGPGPAVTDPDGVLSYAELRRLTLGVAASLRALGVSPGEPVVVRTRLSRWAVPAMLGVLYAGAHYVPVDTAFPSGRQTAVINASGARFAVTEPGDTGGPSAWGAGRPPTVVEVGAHRGPAVGGSPDRPGPEAPAYCLYTSGSSGRPKGVLVSHAALGYSTAARIAHYREAPGVYLLCSSISFDSSVAGIYWTLATGGHLVIPSADPLDTGAVAAAAHARRASHLLTLPSLYDALLDSADAGALDSLRTVIVAGETCPPHLVRRHFAGLPDTALSNEYGPTECTVWALAHRCAPADGQRDSVPIGRPVPGTEIGLVPGGPGGGGTGELWVRGPGVALGYAAETDAGTPFAGDGARRTYRTGDLVRFDEQGDAHFAGRADGQLKLAGMRIELSEIEHLVREHTGASAAALGVAAGAVGPPRLMAFLVRPAVGLRSVDLHAALRRRLPRAAVPRSVHTLERLPTLPNGKLDRAALDRMAVERLGPAGRSAE</sequence>
<dbReference type="EMBL" id="AP009493">
    <property type="protein sequence ID" value="BAG17410.1"/>
    <property type="molecule type" value="Genomic_DNA"/>
</dbReference>
<dbReference type="SUPFAM" id="SSF56801">
    <property type="entry name" value="Acetyl-CoA synthetase-like"/>
    <property type="match status" value="1"/>
</dbReference>
<dbReference type="PANTHER" id="PTHR45527">
    <property type="entry name" value="NONRIBOSOMAL PEPTIDE SYNTHETASE"/>
    <property type="match status" value="1"/>
</dbReference>
<dbReference type="GO" id="GO:0044550">
    <property type="term" value="P:secondary metabolite biosynthetic process"/>
    <property type="evidence" value="ECO:0007669"/>
    <property type="project" value="TreeGrafter"/>
</dbReference>
<organism evidence="2 3">
    <name type="scientific">Streptomyces griseus subsp. griseus (strain JCM 4626 / CBS 651.72 / NBRC 13350 / KCC S-0626 / ISP 5235)</name>
    <dbReference type="NCBI Taxonomy" id="455632"/>
    <lineage>
        <taxon>Bacteria</taxon>
        <taxon>Bacillati</taxon>
        <taxon>Actinomycetota</taxon>
        <taxon>Actinomycetes</taxon>
        <taxon>Kitasatosporales</taxon>
        <taxon>Streptomycetaceae</taxon>
        <taxon>Streptomyces</taxon>
    </lineage>
</organism>
<reference evidence="3" key="1">
    <citation type="journal article" date="2008" name="J. Bacteriol.">
        <title>Genome sequence of the streptomycin-producing microorganism Streptomyces griseus IFO 13350.</title>
        <authorList>
            <person name="Ohnishi Y."/>
            <person name="Ishikawa J."/>
            <person name="Hara H."/>
            <person name="Suzuki H."/>
            <person name="Ikenoya M."/>
            <person name="Ikeda H."/>
            <person name="Yamashita A."/>
            <person name="Hattori M."/>
            <person name="Horinouchi S."/>
        </authorList>
    </citation>
    <scope>NUCLEOTIDE SEQUENCE [LARGE SCALE GENOMIC DNA]</scope>
    <source>
        <strain evidence="3">JCM 4626 / NBRC 13350</strain>
    </source>
</reference>
<dbReference type="GO" id="GO:0005737">
    <property type="term" value="C:cytoplasm"/>
    <property type="evidence" value="ECO:0007669"/>
    <property type="project" value="TreeGrafter"/>
</dbReference>
<dbReference type="Gene3D" id="3.30.300.30">
    <property type="match status" value="1"/>
</dbReference>
<name>B1VRJ2_STRGG</name>
<dbReference type="KEGG" id="sgr:SGR_581"/>
<dbReference type="PANTHER" id="PTHR45527:SF1">
    <property type="entry name" value="FATTY ACID SYNTHASE"/>
    <property type="match status" value="1"/>
</dbReference>
<accession>B1VRJ2</accession>
<dbReference type="GO" id="GO:0043041">
    <property type="term" value="P:amino acid activation for nonribosomal peptide biosynthetic process"/>
    <property type="evidence" value="ECO:0007669"/>
    <property type="project" value="TreeGrafter"/>
</dbReference>
<dbReference type="InterPro" id="IPR000873">
    <property type="entry name" value="AMP-dep_synth/lig_dom"/>
</dbReference>
<dbReference type="InterPro" id="IPR045851">
    <property type="entry name" value="AMP-bd_C_sf"/>
</dbReference>
<evidence type="ECO:0000313" key="3">
    <source>
        <dbReference type="Proteomes" id="UP000001685"/>
    </source>
</evidence>
<dbReference type="AlphaFoldDB" id="B1VRJ2"/>
<dbReference type="InterPro" id="IPR042099">
    <property type="entry name" value="ANL_N_sf"/>
</dbReference>
<gene>
    <name evidence="2" type="ordered locus">SGR_581</name>
</gene>
<proteinExistence type="predicted"/>
<evidence type="ECO:0000259" key="1">
    <source>
        <dbReference type="Pfam" id="PF00501"/>
    </source>
</evidence>
<dbReference type="HOGENOM" id="CLU_000022_2_12_11"/>
<feature type="domain" description="AMP-dependent synthetase/ligase" evidence="1">
    <location>
        <begin position="40"/>
        <end position="373"/>
    </location>
</feature>
<dbReference type="Proteomes" id="UP000001685">
    <property type="component" value="Chromosome"/>
</dbReference>
<evidence type="ECO:0000313" key="2">
    <source>
        <dbReference type="EMBL" id="BAG17410.1"/>
    </source>
</evidence>
<dbReference type="Pfam" id="PF00501">
    <property type="entry name" value="AMP-binding"/>
    <property type="match status" value="1"/>
</dbReference>